<evidence type="ECO:0000256" key="2">
    <source>
        <dbReference type="ARBA" id="ARBA00023203"/>
    </source>
</evidence>
<dbReference type="EMBL" id="OE001346">
    <property type="protein sequence ID" value="CAD7456619.1"/>
    <property type="molecule type" value="Genomic_DNA"/>
</dbReference>
<dbReference type="Gene3D" id="1.20.58.60">
    <property type="match status" value="12"/>
</dbReference>
<reference evidence="6" key="1">
    <citation type="submission" date="2020-11" db="EMBL/GenBank/DDBJ databases">
        <authorList>
            <person name="Tran Van P."/>
        </authorList>
    </citation>
    <scope>NUCLEOTIDE SEQUENCE</scope>
</reference>
<sequence>MRVHHLNNVNKALQILEQNNVKLVNISNNDIVDGNPKLTLGLVWSIILHWQVHYHLKDLMSDLQQTNLEKTLLAWCRQNTKDYPGVDVKNFTTSWSDGLAFNALVHHWQPHMFDFMNVSRKHPNARLEHAFRVAHEQLGIERLLDPEDVNTSVPDKKSVMMYVMCLFQSLPHSEMDLGNLDMSVHSDTSSVSSPMAEGGTLSVPVSRPISLATNVSVELGGYQVALEEVLTWLLEAEDKLSNSPDVEGSLEIVKEQFHYHEGFLLELAGHQEGVGAVLEEGARMLSEEGLSRDEEDEVRVQMRLLNSRWESLRVKSMERQNKIHETLMELQQRQLDSLRSWLTATEDRISRMSEPGPDWERLRVQMEQHGQLQEDLERQQRVVDALSNMVVVVDENSPESAYSQMEDQLTALGERWAHICQWTEERHNKLRELNSRWTEVRDECQRQGAWLDSREAQLKQWEVNPALEMGEVLNRIRKLQVLKHEMDAQQRRLLELQESTQGLLVDSTGGVDILEKLELLQDRWDALVQIMEVQGQRISNSGFEFSLSPATTGTTTTATVTSSDGQWEKHETVTTTTSHEVLTQSGSKKRRLGSAARLEFESASSQVLGWLEHTESSLGAWRNGEEDLSVDEQLVMLEDVVVDVGAHKNELERTVELGRRLIQEIKSENEPVQDEEQKVSDLERRWNNVSTLLQEQKERMDFLSKKKILYGELSGLEMVYQGYHKWWEGAKVTNTAAVNHQLEQCRVKLKSMKSHEDRITKMRVRAKELRGSQVAGRDADAIEADSNGFIERWGDLMLRLAERQTELSSVMDRTPPKKYLEAMEALMKWVHSVEGLLLSEHAVVSDADTMKDQLQKFQELQTAIEEQQGSFDYVNLTGQDLIRRAGPSDAQIERLRNELQDLTARWSDIPVILEERQSKLAQDIETLRQFSEEAASLESWMREVEVFLQAEQVIPVGDPDTLEAQLEQSNALQDDVKTLQQNVVKLDVTAQKLLENTEPKFANELKTRLDTLTSEWKKVVQDSRSQNAKLKDALDKTKKVLEGVQEFTSWLCKMETEIPTSVDVTSSAELFQLKAKYQLIKDKVDHRTDQFRDLNEKGNDLLLSTEGSSVQELARKFTQLNAKWTEVTDTIYDKYKVLKEASHQYGEFRALVAQEMDWLDKLEKKLRKSPKSAADAEEISEELDGLENYIRNHPESRLSKIQEIGRKLVDDVIMPTTIQTDVESITQRWSHLSQQAKDRTVLLEGSIQEAQKSESHILDVQQWVTHVDALLTARVDNDLTADDLPDDDQKLVEEFETQQSTLKEMEEQVNTYKGAGKHEAAARLQEQMILLQRRFSEVQHKFQQFRSPSNLEPRLSRALRELRSVEEATCLLEIASEDPEAIQGQLKHCMRFYRTLSEIKGEVEDIIKAGRKLVEDKAVSEPVKFNLRIDSLKDLYNKLGSQVTEAKVTLDTALELSLGLQSDIPALQEWLEGVESQLDEQELTGGVQDLTPQIAFVKKSLEVDTPKWSLTKENVKTSHKAFSSLCDPVYLEVLKDNVNDALKKWDRIQTRLKNSMDSLQKEQLELSQSKREEFKHSLGEIREWLKGTEQHLDRLDSLPSGQISAQDLAECNELQVEMLSRKARVDALRDLAVDLMVSGEGHQQLPTSVEQQLISLNSRWGEVLHRIHGWTQKASALPNTTAEPDTDPSLTPDQHTLVLGDLRGGEPQEIKVVVTKDTPLTGDEVMEVEFEGYFNPGFEDPAGKQPDENLEEMPLDRSVSDIDNVLEDVSRENRNGAVNTPLKELETHRDTSIDKHKMLSDIPDLVRVTTSTKRFKYDVKDLSPEGDPLDDYPKNKTLTEGTEQMEEKSETSDENDTFLLAQNSSLFSQVSTNTLVAHKVPGGQASRQEADPCQVVEVKEVEIVRSPLDTVIYPTIETTMHLMPQCVERVEILDEPDTESEKELSPAVKRKSGEVSETTGNQHVEKEEGEMEVDTDTVRRKKTGEGASSKLVTPSRPLKTDEDIIRVSDQIACADNNSVYSLLTESADLLRRSPPKLVIALRSSDMHVSPATPPPTPAAYPSADDPPSLCLQMTDRVNRTEETTITAWRGFKSVNDNLGGPKTAKRTKLGVLEGEESRSEGSKPSSLKEVTLKKEMEVSKTYRLVGNIADPRGRGRAGASINAVEEYNSFYGSDKETDDTIEFSDDGEPLVELYDSSSSDDDDDDDLPLGHFVAQQLDKAILASRKDPVAPKAKERIQKVIVTRQQFVETSQSPSTKGTPGIDRDIVEFEEAARDMLKRMKTMLETVESVSKEKDPSRKLEVVEREISLLAPDAATLISRGDGLVLTVHASDPARAEQLKESSQDKLRSKWLEVKTKAEVSKSEAQQAEDKLKEFNRLVDDLDSWLREVQRKVEVANNDQGQLQSLQEEFERKQQAVQSLREKSEELDHLQVGHGRSVVPRISDKWGEIQAHVQQFRKEQLVPEDKMDSTKEVAAINPDVFVTRVNKVREDVLLIIDKVKSYPLNGLDYDFFPAQEECLKDVKEVLSAVKPSVDEVEYERDSAMRQATREQGDQVRRAVDRLREDWAQANRAYIERYKRWLRCVGTWRDLHTNCQSVEEWLTTAEAMVAEWRNKELPLEESRNKQKELEKQVTLKHRTMSNIGTASREVMSRSGPPENTNVQKRVDELRKRWQVVLAELSTRRDKISKMDAANKLRDGASFLDTTQACLDQVKVLLSSAANPSDDTSLAVRLSMVKAREEELAGKKRDLEAMSKSKQLVITEKTRRLAVEMDKAAVGLSSHRGYVEGKLTSLNKYINNLDTVIAWTMETKTRINISRELSDKDRSRVIDNIMVSVLDHETEVKEVLENFTNLEKECESTRQPVSVELQEKIKKLREDWHYVKNRGEPISQQVSSLPANKGTMVTTSPLVQKAPARSPANAKPRVSTGRADIGLLDCTLVAGWLRSEQGAFDSLPSRLGPVNFVQNRTTGIRGTVVPSEGTCSKLWGRNSSYHH</sequence>
<dbReference type="InterPro" id="IPR018159">
    <property type="entry name" value="Spectrin/alpha-actinin"/>
</dbReference>
<dbReference type="FunFam" id="1.20.58.60:FF:000075">
    <property type="entry name" value="utrophin isoform X1"/>
    <property type="match status" value="1"/>
</dbReference>
<keyword evidence="1" id="KW-0677">Repeat</keyword>
<name>A0A7R9IE12_9NEOP</name>
<evidence type="ECO:0000259" key="5">
    <source>
        <dbReference type="PROSITE" id="PS50021"/>
    </source>
</evidence>
<dbReference type="InterPro" id="IPR001589">
    <property type="entry name" value="Actinin_actin-bd_CS"/>
</dbReference>
<evidence type="ECO:0000256" key="4">
    <source>
        <dbReference type="SAM" id="MobiDB-lite"/>
    </source>
</evidence>
<dbReference type="Gene3D" id="1.10.418.10">
    <property type="entry name" value="Calponin-like domain"/>
    <property type="match status" value="2"/>
</dbReference>
<dbReference type="CDD" id="cd00176">
    <property type="entry name" value="SPEC"/>
    <property type="match status" value="5"/>
</dbReference>
<dbReference type="PROSITE" id="PS00020">
    <property type="entry name" value="ACTININ_2"/>
    <property type="match status" value="1"/>
</dbReference>
<accession>A0A7R9IE12</accession>
<dbReference type="InterPro" id="IPR036872">
    <property type="entry name" value="CH_dom_sf"/>
</dbReference>
<protein>
    <recommendedName>
        <fullName evidence="5">Calponin-homology (CH) domain-containing protein</fullName>
    </recommendedName>
</protein>
<keyword evidence="2" id="KW-0009">Actin-binding</keyword>
<feature type="coiled-coil region" evidence="3">
    <location>
        <begin position="1288"/>
        <end position="1341"/>
    </location>
</feature>
<evidence type="ECO:0000313" key="6">
    <source>
        <dbReference type="EMBL" id="CAD7456619.1"/>
    </source>
</evidence>
<feature type="coiled-coil region" evidence="3">
    <location>
        <begin position="962"/>
        <end position="996"/>
    </location>
</feature>
<dbReference type="Pfam" id="PF00307">
    <property type="entry name" value="CH"/>
    <property type="match status" value="2"/>
</dbReference>
<dbReference type="PANTHER" id="PTHR11915">
    <property type="entry name" value="SPECTRIN/FILAMIN RELATED CYTOSKELETAL PROTEIN"/>
    <property type="match status" value="1"/>
</dbReference>
<dbReference type="InterPro" id="IPR035436">
    <property type="entry name" value="Dystrophin/utrophin"/>
</dbReference>
<dbReference type="InterPro" id="IPR001715">
    <property type="entry name" value="CH_dom"/>
</dbReference>
<feature type="coiled-coil region" evidence="3">
    <location>
        <begin position="2358"/>
        <end position="2430"/>
    </location>
</feature>
<dbReference type="SMART" id="SM00150">
    <property type="entry name" value="SPEC"/>
    <property type="match status" value="14"/>
</dbReference>
<feature type="region of interest" description="Disordered" evidence="4">
    <location>
        <begin position="1932"/>
        <end position="1995"/>
    </location>
</feature>
<feature type="region of interest" description="Disordered" evidence="4">
    <location>
        <begin position="2046"/>
        <end position="2065"/>
    </location>
</feature>
<dbReference type="SUPFAM" id="SSF47576">
    <property type="entry name" value="Calponin-homology domain, CH-domain"/>
    <property type="match status" value="1"/>
</dbReference>
<feature type="region of interest" description="Disordered" evidence="4">
    <location>
        <begin position="1821"/>
        <end position="1853"/>
    </location>
</feature>
<evidence type="ECO:0000256" key="3">
    <source>
        <dbReference type="SAM" id="Coils"/>
    </source>
</evidence>
<dbReference type="PROSITE" id="PS50021">
    <property type="entry name" value="CH"/>
    <property type="match status" value="2"/>
</dbReference>
<dbReference type="SUPFAM" id="SSF46966">
    <property type="entry name" value="Spectrin repeat"/>
    <property type="match status" value="14"/>
</dbReference>
<dbReference type="GO" id="GO:0003779">
    <property type="term" value="F:actin binding"/>
    <property type="evidence" value="ECO:0007669"/>
    <property type="project" value="UniProtKB-KW"/>
</dbReference>
<dbReference type="InterPro" id="IPR002017">
    <property type="entry name" value="Spectrin_repeat"/>
</dbReference>
<feature type="domain" description="Calponin-homology (CH)" evidence="5">
    <location>
        <begin position="1"/>
        <end position="51"/>
    </location>
</feature>
<dbReference type="PIRSF" id="PIRSF002341">
    <property type="entry name" value="Dystrophin/utrophin"/>
    <property type="match status" value="1"/>
</dbReference>
<feature type="coiled-coil region" evidence="3">
    <location>
        <begin position="1542"/>
        <end position="1572"/>
    </location>
</feature>
<keyword evidence="3" id="KW-0175">Coiled coil</keyword>
<dbReference type="FunFam" id="1.10.418.10:FF:000032">
    <property type="entry name" value="utrophin isoform X1"/>
    <property type="match status" value="1"/>
</dbReference>
<feature type="domain" description="Calponin-homology (CH)" evidence="5">
    <location>
        <begin position="66"/>
        <end position="171"/>
    </location>
</feature>
<gene>
    <name evidence="6" type="ORF">TTEB3V08_LOCUS4645</name>
</gene>
<organism evidence="6">
    <name type="scientific">Timema tahoe</name>
    <dbReference type="NCBI Taxonomy" id="61484"/>
    <lineage>
        <taxon>Eukaryota</taxon>
        <taxon>Metazoa</taxon>
        <taxon>Ecdysozoa</taxon>
        <taxon>Arthropoda</taxon>
        <taxon>Hexapoda</taxon>
        <taxon>Insecta</taxon>
        <taxon>Pterygota</taxon>
        <taxon>Neoptera</taxon>
        <taxon>Polyneoptera</taxon>
        <taxon>Phasmatodea</taxon>
        <taxon>Timematodea</taxon>
        <taxon>Timematoidea</taxon>
        <taxon>Timematidae</taxon>
        <taxon>Timema</taxon>
    </lineage>
</organism>
<dbReference type="SMART" id="SM00033">
    <property type="entry name" value="CH"/>
    <property type="match status" value="1"/>
</dbReference>
<proteinExistence type="predicted"/>
<dbReference type="Pfam" id="PF00435">
    <property type="entry name" value="Spectrin"/>
    <property type="match status" value="9"/>
</dbReference>
<dbReference type="GO" id="GO:0005737">
    <property type="term" value="C:cytoplasm"/>
    <property type="evidence" value="ECO:0007669"/>
    <property type="project" value="UniProtKB-ARBA"/>
</dbReference>
<evidence type="ECO:0000256" key="1">
    <source>
        <dbReference type="ARBA" id="ARBA00022737"/>
    </source>
</evidence>